<gene>
    <name evidence="2" type="ORF">LshimejAT787_1901160</name>
</gene>
<comment type="caution">
    <text evidence="2">The sequence shown here is derived from an EMBL/GenBank/DDBJ whole genome shotgun (WGS) entry which is preliminary data.</text>
</comment>
<reference evidence="2" key="1">
    <citation type="submission" date="2022-07" db="EMBL/GenBank/DDBJ databases">
        <title>The genome of Lyophyllum shimeji provides insight into the initial evolution of ectomycorrhizal fungal genome.</title>
        <authorList>
            <person name="Kobayashi Y."/>
            <person name="Shibata T."/>
            <person name="Hirakawa H."/>
            <person name="Shigenobu S."/>
            <person name="Nishiyama T."/>
            <person name="Yamada A."/>
            <person name="Hasebe M."/>
            <person name="Kawaguchi M."/>
        </authorList>
    </citation>
    <scope>NUCLEOTIDE SEQUENCE</scope>
    <source>
        <strain evidence="2">AT787</strain>
    </source>
</reference>
<sequence>MSNTLPPLAIPTPHRRNHDAASTILLPPLSSWSDGRHPQSSFSSSPPRSSSPPQTPFSSRHHAHAYIRSSPSIASQTTYNPHSDYIDELPSPWDHSSVHPPTKQSHAPVTLPGFKSIFPGMAPSTRATRLGASQNASEPASFSQKHCRDDPPCRPARDVPVFCDSEEDEPEDDGEGYSFVEEGARATFFRTSAERGQWKYDPVPIKTQSRPLLRQSAPTSSPPPISGLQLLTRPISEPAPSIGRGPTPPAIADDSHEEDDDRPEVPSTSDVDTISTDQFSPTAYDTSCSLPSLTSDRESSEPEDPAVPSSPLPPSSPPLSSLGTGSARLF</sequence>
<feature type="compositionally biased region" description="Pro residues" evidence="1">
    <location>
        <begin position="308"/>
        <end position="317"/>
    </location>
</feature>
<evidence type="ECO:0000313" key="2">
    <source>
        <dbReference type="EMBL" id="GLB45038.1"/>
    </source>
</evidence>
<accession>A0A9P3UTY1</accession>
<organism evidence="2 3">
    <name type="scientific">Lyophyllum shimeji</name>
    <name type="common">Hon-shimeji</name>
    <name type="synonym">Tricholoma shimeji</name>
    <dbReference type="NCBI Taxonomy" id="47721"/>
    <lineage>
        <taxon>Eukaryota</taxon>
        <taxon>Fungi</taxon>
        <taxon>Dikarya</taxon>
        <taxon>Basidiomycota</taxon>
        <taxon>Agaricomycotina</taxon>
        <taxon>Agaricomycetes</taxon>
        <taxon>Agaricomycetidae</taxon>
        <taxon>Agaricales</taxon>
        <taxon>Tricholomatineae</taxon>
        <taxon>Lyophyllaceae</taxon>
        <taxon>Lyophyllum</taxon>
    </lineage>
</organism>
<name>A0A9P3UTY1_LYOSH</name>
<dbReference type="Proteomes" id="UP001063166">
    <property type="component" value="Unassembled WGS sequence"/>
</dbReference>
<dbReference type="OrthoDB" id="5348546at2759"/>
<evidence type="ECO:0000313" key="3">
    <source>
        <dbReference type="Proteomes" id="UP001063166"/>
    </source>
</evidence>
<feature type="region of interest" description="Disordered" evidence="1">
    <location>
        <begin position="1"/>
        <end position="330"/>
    </location>
</feature>
<keyword evidence="3" id="KW-1185">Reference proteome</keyword>
<dbReference type="EMBL" id="BRPK01000019">
    <property type="protein sequence ID" value="GLB45038.1"/>
    <property type="molecule type" value="Genomic_DNA"/>
</dbReference>
<feature type="compositionally biased region" description="Acidic residues" evidence="1">
    <location>
        <begin position="164"/>
        <end position="175"/>
    </location>
</feature>
<feature type="compositionally biased region" description="Low complexity" evidence="1">
    <location>
        <begin position="38"/>
        <end position="48"/>
    </location>
</feature>
<feature type="compositionally biased region" description="Basic and acidic residues" evidence="1">
    <location>
        <begin position="146"/>
        <end position="157"/>
    </location>
</feature>
<dbReference type="AlphaFoldDB" id="A0A9P3UTY1"/>
<feature type="compositionally biased region" description="Polar residues" evidence="1">
    <location>
        <begin position="125"/>
        <end position="144"/>
    </location>
</feature>
<evidence type="ECO:0000256" key="1">
    <source>
        <dbReference type="SAM" id="MobiDB-lite"/>
    </source>
</evidence>
<feature type="compositionally biased region" description="Polar residues" evidence="1">
    <location>
        <begin position="69"/>
        <end position="81"/>
    </location>
</feature>
<protein>
    <submittedName>
        <fullName evidence="2">Uncharacterized protein</fullName>
    </submittedName>
</protein>
<feature type="compositionally biased region" description="Polar residues" evidence="1">
    <location>
        <begin position="266"/>
        <end position="294"/>
    </location>
</feature>
<proteinExistence type="predicted"/>